<evidence type="ECO:0000313" key="4">
    <source>
        <dbReference type="RefSeq" id="XP_033577417.1"/>
    </source>
</evidence>
<reference evidence="4" key="3">
    <citation type="submission" date="2025-04" db="UniProtKB">
        <authorList>
            <consortium name="RefSeq"/>
        </authorList>
    </citation>
    <scope>IDENTIFICATION</scope>
    <source>
        <strain evidence="4">CBS 304.34</strain>
    </source>
</reference>
<evidence type="ECO:0000313" key="3">
    <source>
        <dbReference type="Proteomes" id="UP000504636"/>
    </source>
</evidence>
<protein>
    <submittedName>
        <fullName evidence="2 4">Uncharacterized protein</fullName>
    </submittedName>
</protein>
<keyword evidence="3" id="KW-1185">Reference proteome</keyword>
<evidence type="ECO:0000313" key="2">
    <source>
        <dbReference type="EMBL" id="KAF2810453.1"/>
    </source>
</evidence>
<evidence type="ECO:0000256" key="1">
    <source>
        <dbReference type="SAM" id="MobiDB-lite"/>
    </source>
</evidence>
<gene>
    <name evidence="2 4" type="ORF">BDZ99DRAFT_520522</name>
</gene>
<dbReference type="Proteomes" id="UP000504636">
    <property type="component" value="Unplaced"/>
</dbReference>
<feature type="region of interest" description="Disordered" evidence="1">
    <location>
        <begin position="438"/>
        <end position="459"/>
    </location>
</feature>
<name>A0A6A6YPE4_9PEZI</name>
<sequence>MGRQAYLTRLALGRSAFEVQDQSGLQALQNSHPQTAESEPLTTPINYYVQQYDERGHPVNPASREQGRILREAQNDVLAAIGVVERRTLPLSEDDIQLLCKKIDILDTMESENNAGDLVAAVSTLADVLCTWWIGSLRDRILTFQMLPGMHFSNLVCAQYQSAGFWTFFCTGLPAHILWSSAYQTTTSLVGSLRLIDRFLLWNQPSRRTRRLIRRWKPTINEIFQGVAKVAFFPLYYYSSLQRLHLVPIRPFLPPLESFIPFMPASPIQRVPVPSTFTRESVTTFAVSLLASPLLLFLVEVFIERRVYGVIYDAIESRRVEAGTTELAHSEEYPKPRTARFIGLSETPWGVFGTAVDTMLGYLRRAYIFDDELDGRRTPQERYIERELDRIRAEIDLGNLRINNMERLDIPVAHAESVLQPVDFGGSDAGQVAMPLDPSRPVSPVSQTISEGSQDAMDPSVRITSREENDGIVELEVRLPQLASVTHEELAANASAPRVDDGAQGGDGRQWIFPRATKLSTEPGRMLGSILNSQIVTWARMPLQLAGLRLMAARFQATDPQALFGRSVQNPLLGLGTVRTFERVLLCGGIEFMGNLAVWGCECCVIAFLGQACYRWGKS</sequence>
<accession>A0A6A6YPE4</accession>
<dbReference type="GeneID" id="54466430"/>
<proteinExistence type="predicted"/>
<dbReference type="EMBL" id="MU003700">
    <property type="protein sequence ID" value="KAF2810453.1"/>
    <property type="molecule type" value="Genomic_DNA"/>
</dbReference>
<dbReference type="OrthoDB" id="5383784at2759"/>
<dbReference type="AlphaFoldDB" id="A0A6A6YPE4"/>
<feature type="compositionally biased region" description="Polar residues" evidence="1">
    <location>
        <begin position="444"/>
        <end position="453"/>
    </location>
</feature>
<dbReference type="RefSeq" id="XP_033577417.1">
    <property type="nucleotide sequence ID" value="XM_033725537.1"/>
</dbReference>
<reference evidence="4" key="2">
    <citation type="submission" date="2020-04" db="EMBL/GenBank/DDBJ databases">
        <authorList>
            <consortium name="NCBI Genome Project"/>
        </authorList>
    </citation>
    <scope>NUCLEOTIDE SEQUENCE</scope>
    <source>
        <strain evidence="4">CBS 304.34</strain>
    </source>
</reference>
<organism evidence="2">
    <name type="scientific">Mytilinidion resinicola</name>
    <dbReference type="NCBI Taxonomy" id="574789"/>
    <lineage>
        <taxon>Eukaryota</taxon>
        <taxon>Fungi</taxon>
        <taxon>Dikarya</taxon>
        <taxon>Ascomycota</taxon>
        <taxon>Pezizomycotina</taxon>
        <taxon>Dothideomycetes</taxon>
        <taxon>Pleosporomycetidae</taxon>
        <taxon>Mytilinidiales</taxon>
        <taxon>Mytilinidiaceae</taxon>
        <taxon>Mytilinidion</taxon>
    </lineage>
</organism>
<reference evidence="2 4" key="1">
    <citation type="journal article" date="2020" name="Stud. Mycol.">
        <title>101 Dothideomycetes genomes: a test case for predicting lifestyles and emergence of pathogens.</title>
        <authorList>
            <person name="Haridas S."/>
            <person name="Albert R."/>
            <person name="Binder M."/>
            <person name="Bloem J."/>
            <person name="Labutti K."/>
            <person name="Salamov A."/>
            <person name="Andreopoulos B."/>
            <person name="Baker S."/>
            <person name="Barry K."/>
            <person name="Bills G."/>
            <person name="Bluhm B."/>
            <person name="Cannon C."/>
            <person name="Castanera R."/>
            <person name="Culley D."/>
            <person name="Daum C."/>
            <person name="Ezra D."/>
            <person name="Gonzalez J."/>
            <person name="Henrissat B."/>
            <person name="Kuo A."/>
            <person name="Liang C."/>
            <person name="Lipzen A."/>
            <person name="Lutzoni F."/>
            <person name="Magnuson J."/>
            <person name="Mondo S."/>
            <person name="Nolan M."/>
            <person name="Ohm R."/>
            <person name="Pangilinan J."/>
            <person name="Park H.-J."/>
            <person name="Ramirez L."/>
            <person name="Alfaro M."/>
            <person name="Sun H."/>
            <person name="Tritt A."/>
            <person name="Yoshinaga Y."/>
            <person name="Zwiers L.-H."/>
            <person name="Turgeon B."/>
            <person name="Goodwin S."/>
            <person name="Spatafora J."/>
            <person name="Crous P."/>
            <person name="Grigoriev I."/>
        </authorList>
    </citation>
    <scope>NUCLEOTIDE SEQUENCE</scope>
    <source>
        <strain evidence="2 4">CBS 304.34</strain>
    </source>
</reference>